<organism evidence="4 5">
    <name type="scientific">Candidatus Zambryskibacteria bacterium RIFCSPLOWO2_12_FULL_39_16</name>
    <dbReference type="NCBI Taxonomy" id="1802775"/>
    <lineage>
        <taxon>Bacteria</taxon>
        <taxon>Candidatus Zambryskiibacteriota</taxon>
    </lineage>
</organism>
<dbReference type="InterPro" id="IPR016047">
    <property type="entry name" value="M23ase_b-sheet_dom"/>
</dbReference>
<dbReference type="SUPFAM" id="SSF57997">
    <property type="entry name" value="Tropomyosin"/>
    <property type="match status" value="1"/>
</dbReference>
<dbReference type="Pfam" id="PF01551">
    <property type="entry name" value="Peptidase_M23"/>
    <property type="match status" value="1"/>
</dbReference>
<comment type="caution">
    <text evidence="4">The sequence shown here is derived from an EMBL/GenBank/DDBJ whole genome shotgun (WGS) entry which is preliminary data.</text>
</comment>
<dbReference type="SUPFAM" id="SSF51261">
    <property type="entry name" value="Duplicated hybrid motif"/>
    <property type="match status" value="1"/>
</dbReference>
<dbReference type="InterPro" id="IPR050570">
    <property type="entry name" value="Cell_wall_metabolism_enzyme"/>
</dbReference>
<evidence type="ECO:0000313" key="4">
    <source>
        <dbReference type="EMBL" id="OHB12024.1"/>
    </source>
</evidence>
<sequence>MLFKKLTIIILVLFLAFNATGISFAQSVDEIKQNIDSHNQKIKQLEEEIKAYEKQIDTVSGQAQTLQSAIKVLDINQKKVSTEINKTETSIQKTNLTIQNLGGEIGDIEEKITSNTEAIAKIINDIRQSDEQSLIESFLTNKSLADVFDEYESISQFQQKVRDQSKELTTYKEELSNKKVATEGEKKKLVSLKSELGDQNQILVINKKEKSTLLSTTKNKETEYKKILTERQAEKDRFEKELFQFESQLKIAIDPNSFPSSGKGIFSWPLDNIFITQYFGKTIAAKTLYSSGTHNGIDFRASRGTPVKAVLSGVVQGIGNTDQQKGCYSYGKWVLIKHSNGLSSLYGHLDLIKVSPGQSVATGEVIGYSGQTGYATGPHLHLTIYASQGVEIQKYSSSTNCKNVSIPVSDINAYLNPILYLPAL</sequence>
<dbReference type="Gene3D" id="6.10.250.3150">
    <property type="match status" value="1"/>
</dbReference>
<name>A0A1G2URK5_9BACT</name>
<gene>
    <name evidence="4" type="ORF">A3G46_00805</name>
</gene>
<protein>
    <recommendedName>
        <fullName evidence="3">M23ase beta-sheet core domain-containing protein</fullName>
    </recommendedName>
</protein>
<evidence type="ECO:0000259" key="3">
    <source>
        <dbReference type="Pfam" id="PF01551"/>
    </source>
</evidence>
<keyword evidence="2" id="KW-0732">Signal</keyword>
<accession>A0A1G2URK5</accession>
<reference evidence="4 5" key="1">
    <citation type="journal article" date="2016" name="Nat. Commun.">
        <title>Thousands of microbial genomes shed light on interconnected biogeochemical processes in an aquifer system.</title>
        <authorList>
            <person name="Anantharaman K."/>
            <person name="Brown C.T."/>
            <person name="Hug L.A."/>
            <person name="Sharon I."/>
            <person name="Castelle C.J."/>
            <person name="Probst A.J."/>
            <person name="Thomas B.C."/>
            <person name="Singh A."/>
            <person name="Wilkins M.J."/>
            <person name="Karaoz U."/>
            <person name="Brodie E.L."/>
            <person name="Williams K.H."/>
            <person name="Hubbard S.S."/>
            <person name="Banfield J.F."/>
        </authorList>
    </citation>
    <scope>NUCLEOTIDE SEQUENCE [LARGE SCALE GENOMIC DNA]</scope>
</reference>
<evidence type="ECO:0000256" key="2">
    <source>
        <dbReference type="SAM" id="SignalP"/>
    </source>
</evidence>
<dbReference type="GO" id="GO:0004222">
    <property type="term" value="F:metalloendopeptidase activity"/>
    <property type="evidence" value="ECO:0007669"/>
    <property type="project" value="TreeGrafter"/>
</dbReference>
<dbReference type="CDD" id="cd12797">
    <property type="entry name" value="M23_peptidase"/>
    <property type="match status" value="1"/>
</dbReference>
<feature type="domain" description="M23ase beta-sheet core" evidence="3">
    <location>
        <begin position="293"/>
        <end position="386"/>
    </location>
</feature>
<dbReference type="InterPro" id="IPR011055">
    <property type="entry name" value="Dup_hybrid_motif"/>
</dbReference>
<evidence type="ECO:0000256" key="1">
    <source>
        <dbReference type="SAM" id="Coils"/>
    </source>
</evidence>
<dbReference type="AlphaFoldDB" id="A0A1G2URK5"/>
<feature type="chain" id="PRO_5009584758" description="M23ase beta-sheet core domain-containing protein" evidence="2">
    <location>
        <begin position="26"/>
        <end position="424"/>
    </location>
</feature>
<dbReference type="Gene3D" id="2.70.70.10">
    <property type="entry name" value="Glucose Permease (Domain IIA)"/>
    <property type="match status" value="1"/>
</dbReference>
<proteinExistence type="predicted"/>
<dbReference type="PANTHER" id="PTHR21666">
    <property type="entry name" value="PEPTIDASE-RELATED"/>
    <property type="match status" value="1"/>
</dbReference>
<dbReference type="PANTHER" id="PTHR21666:SF270">
    <property type="entry name" value="MUREIN HYDROLASE ACTIVATOR ENVC"/>
    <property type="match status" value="1"/>
</dbReference>
<feature type="coiled-coil region" evidence="1">
    <location>
        <begin position="28"/>
        <end position="69"/>
    </location>
</feature>
<dbReference type="EMBL" id="MHWS01000018">
    <property type="protein sequence ID" value="OHB12024.1"/>
    <property type="molecule type" value="Genomic_DNA"/>
</dbReference>
<dbReference type="Proteomes" id="UP000177276">
    <property type="component" value="Unassembled WGS sequence"/>
</dbReference>
<keyword evidence="1" id="KW-0175">Coiled coil</keyword>
<feature type="signal peptide" evidence="2">
    <location>
        <begin position="1"/>
        <end position="25"/>
    </location>
</feature>
<evidence type="ECO:0000313" key="5">
    <source>
        <dbReference type="Proteomes" id="UP000177276"/>
    </source>
</evidence>